<comment type="subcellular location">
    <subcellularLocation>
        <location evidence="2">Membrane</location>
        <topology evidence="2">Single-pass membrane protein</topology>
    </subcellularLocation>
</comment>
<evidence type="ECO:0000256" key="4">
    <source>
        <dbReference type="ARBA" id="ARBA00022617"/>
    </source>
</evidence>
<dbReference type="Gene3D" id="1.10.630.10">
    <property type="entry name" value="Cytochrome P450"/>
    <property type="match status" value="1"/>
</dbReference>
<evidence type="ECO:0000256" key="9">
    <source>
        <dbReference type="ARBA" id="ARBA00023004"/>
    </source>
</evidence>
<keyword evidence="6" id="KW-0479">Metal-binding</keyword>
<evidence type="ECO:0000256" key="10">
    <source>
        <dbReference type="ARBA" id="ARBA00023033"/>
    </source>
</evidence>
<evidence type="ECO:0000313" key="12">
    <source>
        <dbReference type="EMBL" id="MQL98550.1"/>
    </source>
</evidence>
<dbReference type="GO" id="GO:0004497">
    <property type="term" value="F:monooxygenase activity"/>
    <property type="evidence" value="ECO:0007669"/>
    <property type="project" value="UniProtKB-KW"/>
</dbReference>
<sequence length="115" mass="13261">MEYAIAELIGNPNAMLRAQEEVRGVETLRLHPVAPLLLPRETTDTIDINGYSIPHKTRVLVNAWAIGRDPRTWQEEADKFIPERFMDSAIDFKGHDLISTHPIWSWSKDLPWDDL</sequence>
<dbReference type="InterPro" id="IPR052306">
    <property type="entry name" value="CYP450_71D"/>
</dbReference>
<keyword evidence="8" id="KW-0560">Oxidoreductase</keyword>
<evidence type="ECO:0000256" key="3">
    <source>
        <dbReference type="ARBA" id="ARBA00010617"/>
    </source>
</evidence>
<comment type="cofactor">
    <cofactor evidence="1">
        <name>heme</name>
        <dbReference type="ChEBI" id="CHEBI:30413"/>
    </cofactor>
</comment>
<keyword evidence="7" id="KW-1133">Transmembrane helix</keyword>
<evidence type="ECO:0000256" key="2">
    <source>
        <dbReference type="ARBA" id="ARBA00004167"/>
    </source>
</evidence>
<comment type="caution">
    <text evidence="12">The sequence shown here is derived from an EMBL/GenBank/DDBJ whole genome shotgun (WGS) entry which is preliminary data.</text>
</comment>
<evidence type="ECO:0000256" key="11">
    <source>
        <dbReference type="ARBA" id="ARBA00023136"/>
    </source>
</evidence>
<dbReference type="InterPro" id="IPR001128">
    <property type="entry name" value="Cyt_P450"/>
</dbReference>
<evidence type="ECO:0000256" key="8">
    <source>
        <dbReference type="ARBA" id="ARBA00023002"/>
    </source>
</evidence>
<gene>
    <name evidence="12" type="ORF">Taro_031262</name>
</gene>
<name>A0A843VYK2_COLES</name>
<proteinExistence type="inferred from homology"/>
<dbReference type="EMBL" id="NMUH01002204">
    <property type="protein sequence ID" value="MQL98550.1"/>
    <property type="molecule type" value="Genomic_DNA"/>
</dbReference>
<keyword evidence="9" id="KW-0408">Iron</keyword>
<keyword evidence="13" id="KW-1185">Reference proteome</keyword>
<keyword evidence="10" id="KW-0503">Monooxygenase</keyword>
<dbReference type="PANTHER" id="PTHR47953:SF19">
    <property type="entry name" value="OS06G0641600 PROTEIN"/>
    <property type="match status" value="1"/>
</dbReference>
<evidence type="ECO:0000256" key="5">
    <source>
        <dbReference type="ARBA" id="ARBA00022692"/>
    </source>
</evidence>
<dbReference type="OrthoDB" id="686680at2759"/>
<dbReference type="GO" id="GO:0005506">
    <property type="term" value="F:iron ion binding"/>
    <property type="evidence" value="ECO:0007669"/>
    <property type="project" value="InterPro"/>
</dbReference>
<dbReference type="AlphaFoldDB" id="A0A843VYK2"/>
<protein>
    <recommendedName>
        <fullName evidence="14">Cytochrome P450</fullName>
    </recommendedName>
</protein>
<evidence type="ECO:0000256" key="1">
    <source>
        <dbReference type="ARBA" id="ARBA00001971"/>
    </source>
</evidence>
<reference evidence="12" key="1">
    <citation type="submission" date="2017-07" db="EMBL/GenBank/DDBJ databases">
        <title>Taro Niue Genome Assembly and Annotation.</title>
        <authorList>
            <person name="Atibalentja N."/>
            <person name="Keating K."/>
            <person name="Fields C.J."/>
        </authorList>
    </citation>
    <scope>NUCLEOTIDE SEQUENCE</scope>
    <source>
        <strain evidence="12">Niue_2</strain>
        <tissue evidence="12">Leaf</tissue>
    </source>
</reference>
<keyword evidence="11" id="KW-0472">Membrane</keyword>
<dbReference type="Pfam" id="PF00067">
    <property type="entry name" value="p450"/>
    <property type="match status" value="1"/>
</dbReference>
<keyword evidence="5" id="KW-0812">Transmembrane</keyword>
<dbReference type="InterPro" id="IPR036396">
    <property type="entry name" value="Cyt_P450_sf"/>
</dbReference>
<evidence type="ECO:0000256" key="6">
    <source>
        <dbReference type="ARBA" id="ARBA00022723"/>
    </source>
</evidence>
<accession>A0A843VYK2</accession>
<dbReference type="PANTHER" id="PTHR47953">
    <property type="entry name" value="OS08G0105600 PROTEIN"/>
    <property type="match status" value="1"/>
</dbReference>
<organism evidence="12 13">
    <name type="scientific">Colocasia esculenta</name>
    <name type="common">Wild taro</name>
    <name type="synonym">Arum esculentum</name>
    <dbReference type="NCBI Taxonomy" id="4460"/>
    <lineage>
        <taxon>Eukaryota</taxon>
        <taxon>Viridiplantae</taxon>
        <taxon>Streptophyta</taxon>
        <taxon>Embryophyta</taxon>
        <taxon>Tracheophyta</taxon>
        <taxon>Spermatophyta</taxon>
        <taxon>Magnoliopsida</taxon>
        <taxon>Liliopsida</taxon>
        <taxon>Araceae</taxon>
        <taxon>Aroideae</taxon>
        <taxon>Colocasieae</taxon>
        <taxon>Colocasia</taxon>
    </lineage>
</organism>
<dbReference type="SUPFAM" id="SSF48264">
    <property type="entry name" value="Cytochrome P450"/>
    <property type="match status" value="1"/>
</dbReference>
<evidence type="ECO:0008006" key="14">
    <source>
        <dbReference type="Google" id="ProtNLM"/>
    </source>
</evidence>
<dbReference type="Proteomes" id="UP000652761">
    <property type="component" value="Unassembled WGS sequence"/>
</dbReference>
<evidence type="ECO:0000256" key="7">
    <source>
        <dbReference type="ARBA" id="ARBA00022989"/>
    </source>
</evidence>
<dbReference type="GO" id="GO:0016705">
    <property type="term" value="F:oxidoreductase activity, acting on paired donors, with incorporation or reduction of molecular oxygen"/>
    <property type="evidence" value="ECO:0007669"/>
    <property type="project" value="InterPro"/>
</dbReference>
<evidence type="ECO:0000313" key="13">
    <source>
        <dbReference type="Proteomes" id="UP000652761"/>
    </source>
</evidence>
<comment type="similarity">
    <text evidence="3">Belongs to the cytochrome P450 family.</text>
</comment>
<keyword evidence="4" id="KW-0349">Heme</keyword>
<dbReference type="GO" id="GO:0016020">
    <property type="term" value="C:membrane"/>
    <property type="evidence" value="ECO:0007669"/>
    <property type="project" value="UniProtKB-SubCell"/>
</dbReference>
<dbReference type="GO" id="GO:0020037">
    <property type="term" value="F:heme binding"/>
    <property type="evidence" value="ECO:0007669"/>
    <property type="project" value="InterPro"/>
</dbReference>